<gene>
    <name evidence="1" type="ORF">HPC62_09715</name>
</gene>
<dbReference type="AlphaFoldDB" id="A0A6M8BDS0"/>
<dbReference type="InterPro" id="IPR050490">
    <property type="entry name" value="Bact_solute-bd_prot1"/>
</dbReference>
<dbReference type="PROSITE" id="PS51257">
    <property type="entry name" value="PROKAR_LIPOPROTEIN"/>
    <property type="match status" value="1"/>
</dbReference>
<name>A0A6M8BDS0_9CYAN</name>
<dbReference type="CDD" id="cd13585">
    <property type="entry name" value="PBP2_TMBP_like"/>
    <property type="match status" value="1"/>
</dbReference>
<evidence type="ECO:0000313" key="2">
    <source>
        <dbReference type="Proteomes" id="UP000505210"/>
    </source>
</evidence>
<evidence type="ECO:0000313" key="1">
    <source>
        <dbReference type="EMBL" id="QKD82420.1"/>
    </source>
</evidence>
<dbReference type="Proteomes" id="UP000505210">
    <property type="component" value="Chromosome"/>
</dbReference>
<dbReference type="PANTHER" id="PTHR43649">
    <property type="entry name" value="ARABINOSE-BINDING PROTEIN-RELATED"/>
    <property type="match status" value="1"/>
</dbReference>
<dbReference type="SUPFAM" id="SSF53850">
    <property type="entry name" value="Periplasmic binding protein-like II"/>
    <property type="match status" value="1"/>
</dbReference>
<protein>
    <submittedName>
        <fullName evidence="1">Sugar ABC transporter substrate-binding protein</fullName>
    </submittedName>
</protein>
<organism evidence="1 2">
    <name type="scientific">Thermoleptolyngbya sichuanensis A183</name>
    <dbReference type="NCBI Taxonomy" id="2737172"/>
    <lineage>
        <taxon>Bacteria</taxon>
        <taxon>Bacillati</taxon>
        <taxon>Cyanobacteriota</taxon>
        <taxon>Cyanophyceae</taxon>
        <taxon>Oculatellales</taxon>
        <taxon>Oculatellaceae</taxon>
        <taxon>Thermoleptolyngbya</taxon>
        <taxon>Thermoleptolyngbya sichuanensis</taxon>
    </lineage>
</organism>
<dbReference type="PANTHER" id="PTHR43649:SF12">
    <property type="entry name" value="DIACETYLCHITOBIOSE BINDING PROTEIN DASA"/>
    <property type="match status" value="1"/>
</dbReference>
<dbReference type="KEGG" id="theu:HPC62_09715"/>
<sequence length="432" mass="47498">MYLRHPWRKPWKSLSLMTLFGLVLTWVISCSPGAPPTARSPEVEFWTMQLQPQFTDYFNELIARFEQENPGVKVKWVDVPWGDMQSKILTAVSAGTAPDVVNLNPDFAAQLAGRNAWMALDDQVPAEARQQYLPKIWQANTLDGKTFGLPWYLTTSIAIYNRDLLNQAGVQQPPANFAELAQVARQVRERTGKYATFVTFVPTDSAEVLQSLIQMGVSLIDDSGKAAFNTPEGRAAFQYWVDLYKEGLLPQEVLTQGHRRAIELYQAGEIAILNSGPQFLKTVETNAPAIAQVSAVAPQITGDTGKTNVAVMNLVVPRSTDVPEAAVKFALFVTNPENQLAFAKAANVLPSTTTSLTDPYFSTAAETPASTLDTARAVSARQMQSAEVLLPRMEDIKELQKIIYDQLQAAMLGEKSVDQAVSDAAATWDARS</sequence>
<accession>A0A6M8BDS0</accession>
<keyword evidence="2" id="KW-1185">Reference proteome</keyword>
<dbReference type="Pfam" id="PF01547">
    <property type="entry name" value="SBP_bac_1"/>
    <property type="match status" value="1"/>
</dbReference>
<proteinExistence type="predicted"/>
<dbReference type="EMBL" id="CP053661">
    <property type="protein sequence ID" value="QKD82420.1"/>
    <property type="molecule type" value="Genomic_DNA"/>
</dbReference>
<dbReference type="Gene3D" id="3.40.190.10">
    <property type="entry name" value="Periplasmic binding protein-like II"/>
    <property type="match status" value="2"/>
</dbReference>
<dbReference type="InterPro" id="IPR006059">
    <property type="entry name" value="SBP"/>
</dbReference>
<reference evidence="1 2" key="1">
    <citation type="submission" date="2020-05" db="EMBL/GenBank/DDBJ databases">
        <title>Complete genome sequence of of a novel Thermoleptolyngbya strain isolated from hot springs of Ganzi, Sichuan China.</title>
        <authorList>
            <person name="Tang J."/>
            <person name="Daroch M."/>
            <person name="Li L."/>
            <person name="Waleron K."/>
            <person name="Waleron M."/>
            <person name="Waleron M."/>
        </authorList>
    </citation>
    <scope>NUCLEOTIDE SEQUENCE [LARGE SCALE GENOMIC DNA]</scope>
    <source>
        <strain evidence="1 2">PKUAC-SCTA183</strain>
    </source>
</reference>